<reference evidence="2" key="1">
    <citation type="submission" date="2021-12" db="EMBL/GenBank/DDBJ databases">
        <authorList>
            <person name="Martin H S."/>
        </authorList>
    </citation>
    <scope>NUCLEOTIDE SEQUENCE</scope>
</reference>
<evidence type="ECO:0000313" key="2">
    <source>
        <dbReference type="EMBL" id="CAH0720203.1"/>
    </source>
</evidence>
<sequence>MRRTYKSKKETGGGLDPRDVLLTMDSKSSMFDAFYIQNIKQTKRDMSVGTSMLFAASNKVRKRKYVKRLKEQENIIKDTSSTSTYLTPDKSLRVNKPADLFDQLLMSSPIENDSNQTVNKFIKFYKPPESKTYCKRKVSRKKMNDSSSDSIDSDKENSNEMINDTENVSDILSHKLEIEKENKSNPKYIDESIDNIVKNIALFNESKVNKTPRYSQAIKNIHSIEGIQGSPLCSTPFHEKYRGKSIYNFSPITINLNDSPKVLTVPEVNECLEVHRMFEENSYVENQINLSLDKNNTNHSVHNEVSSPILQNKTNMTIFKKALISKHNVFTENTEPIEISSLQTTELEPFLGFSSVPQVSEALLDKYKEIENNVLINKEPDVVSMNLNLNYSTDVNKDVDINYIENENSMNLNTVENSTTSLDDNESDYDTCDDEYEENSENSKKQEPIVVVDRLNDSVFQRYYNKMAECCENNGSLLDFSNNDDYASINESESSSSNKLSSVTDEEHDYSQSDGEEESEENIENMDSDNNSEPDKPEEDTCVSFVTTRRRNGVTNDSFLLHLDSSITSGSSTDFDKTVVTCRASINRQSQLNMLTDTEIDAPLENNAHHTNMSPHKTKALVQETNCDITETNLSISKPTNNCKSNRYSNVTRPSLKPKKLSTSPMESNRKSAIASLSSSVENKVIMTRRSCRLNRESAQSNLPVNNNETLFIKTDNDNEITENSCAMGNFKMSTCEVNGIVLQPGKRWERSLSIYRRMTTMADHFDLSILDSEPLNIKGRKYRQSVISTMEMQDTKGLLHNESIKSRRSTFVSKPSRSTIRIVRESNASRVSLCSTTISEDLQGKHLFF</sequence>
<feature type="region of interest" description="Disordered" evidence="1">
    <location>
        <begin position="412"/>
        <end position="449"/>
    </location>
</feature>
<dbReference type="AlphaFoldDB" id="A0A8J9VEC1"/>
<keyword evidence="3" id="KW-1185">Reference proteome</keyword>
<feature type="region of interest" description="Disordered" evidence="1">
    <location>
        <begin position="488"/>
        <end position="541"/>
    </location>
</feature>
<feature type="compositionally biased region" description="Acidic residues" evidence="1">
    <location>
        <begin position="504"/>
        <end position="541"/>
    </location>
</feature>
<feature type="compositionally biased region" description="Polar residues" evidence="1">
    <location>
        <begin position="638"/>
        <end position="653"/>
    </location>
</feature>
<dbReference type="EMBL" id="OV170234">
    <property type="protein sequence ID" value="CAH0720203.1"/>
    <property type="molecule type" value="Genomic_DNA"/>
</dbReference>
<feature type="non-terminal residue" evidence="2">
    <location>
        <position position="850"/>
    </location>
</feature>
<feature type="compositionally biased region" description="Polar residues" evidence="1">
    <location>
        <begin position="412"/>
        <end position="422"/>
    </location>
</feature>
<accession>A0A8J9VEC1</accession>
<dbReference type="Proteomes" id="UP000838878">
    <property type="component" value="Chromosome 14"/>
</dbReference>
<dbReference type="OrthoDB" id="21018at2759"/>
<feature type="region of interest" description="Disordered" evidence="1">
    <location>
        <begin position="135"/>
        <end position="165"/>
    </location>
</feature>
<evidence type="ECO:0000256" key="1">
    <source>
        <dbReference type="SAM" id="MobiDB-lite"/>
    </source>
</evidence>
<evidence type="ECO:0000313" key="3">
    <source>
        <dbReference type="Proteomes" id="UP000838878"/>
    </source>
</evidence>
<gene>
    <name evidence="2" type="ORF">BINO364_LOCUS6464</name>
</gene>
<organism evidence="2 3">
    <name type="scientific">Brenthis ino</name>
    <name type="common">lesser marbled fritillary</name>
    <dbReference type="NCBI Taxonomy" id="405034"/>
    <lineage>
        <taxon>Eukaryota</taxon>
        <taxon>Metazoa</taxon>
        <taxon>Ecdysozoa</taxon>
        <taxon>Arthropoda</taxon>
        <taxon>Hexapoda</taxon>
        <taxon>Insecta</taxon>
        <taxon>Pterygota</taxon>
        <taxon>Neoptera</taxon>
        <taxon>Endopterygota</taxon>
        <taxon>Lepidoptera</taxon>
        <taxon>Glossata</taxon>
        <taxon>Ditrysia</taxon>
        <taxon>Papilionoidea</taxon>
        <taxon>Nymphalidae</taxon>
        <taxon>Heliconiinae</taxon>
        <taxon>Argynnini</taxon>
        <taxon>Brenthis</taxon>
    </lineage>
</organism>
<proteinExistence type="predicted"/>
<name>A0A8J9VEC1_9NEOP</name>
<feature type="region of interest" description="Disordered" evidence="1">
    <location>
        <begin position="638"/>
        <end position="675"/>
    </location>
</feature>
<protein>
    <submittedName>
        <fullName evidence="2">Uncharacterized protein</fullName>
    </submittedName>
</protein>
<feature type="compositionally biased region" description="Acidic residues" evidence="1">
    <location>
        <begin position="423"/>
        <end position="440"/>
    </location>
</feature>
<feature type="compositionally biased region" description="Low complexity" evidence="1">
    <location>
        <begin position="488"/>
        <end position="502"/>
    </location>
</feature>